<dbReference type="GO" id="GO:0046872">
    <property type="term" value="F:metal ion binding"/>
    <property type="evidence" value="ECO:0007669"/>
    <property type="project" value="InterPro"/>
</dbReference>
<keyword evidence="1" id="KW-0732">Signal</keyword>
<dbReference type="SUPFAM" id="SSF49363">
    <property type="entry name" value="Purple acid phosphatase, N-terminal domain"/>
    <property type="match status" value="1"/>
</dbReference>
<dbReference type="Gene3D" id="3.60.21.10">
    <property type="match status" value="1"/>
</dbReference>
<dbReference type="PANTHER" id="PTHR45778">
    <property type="entry name" value="PURPLE ACID PHOSPHATASE-RELATED"/>
    <property type="match status" value="1"/>
</dbReference>
<dbReference type="InterPro" id="IPR029052">
    <property type="entry name" value="Metallo-depent_PP-like"/>
</dbReference>
<evidence type="ECO:0000256" key="1">
    <source>
        <dbReference type="ARBA" id="ARBA00022729"/>
    </source>
</evidence>
<organism evidence="2 3">
    <name type="scientific">Liquidambar formosana</name>
    <name type="common">Formosan gum</name>
    <dbReference type="NCBI Taxonomy" id="63359"/>
    <lineage>
        <taxon>Eukaryota</taxon>
        <taxon>Viridiplantae</taxon>
        <taxon>Streptophyta</taxon>
        <taxon>Embryophyta</taxon>
        <taxon>Tracheophyta</taxon>
        <taxon>Spermatophyta</taxon>
        <taxon>Magnoliopsida</taxon>
        <taxon>eudicotyledons</taxon>
        <taxon>Gunneridae</taxon>
        <taxon>Pentapetalae</taxon>
        <taxon>Saxifragales</taxon>
        <taxon>Altingiaceae</taxon>
        <taxon>Liquidambar</taxon>
    </lineage>
</organism>
<dbReference type="GO" id="GO:0003993">
    <property type="term" value="F:acid phosphatase activity"/>
    <property type="evidence" value="ECO:0007669"/>
    <property type="project" value="InterPro"/>
</dbReference>
<gene>
    <name evidence="2" type="ORF">L1049_006809</name>
</gene>
<dbReference type="AlphaFoldDB" id="A0AAP0WUM6"/>
<dbReference type="InterPro" id="IPR008963">
    <property type="entry name" value="Purple_acid_Pase-like_N"/>
</dbReference>
<dbReference type="SUPFAM" id="SSF56300">
    <property type="entry name" value="Metallo-dependent phosphatases"/>
    <property type="match status" value="1"/>
</dbReference>
<comment type="caution">
    <text evidence="2">The sequence shown here is derived from an EMBL/GenBank/DDBJ whole genome shotgun (WGS) entry which is preliminary data.</text>
</comment>
<dbReference type="Proteomes" id="UP001415857">
    <property type="component" value="Unassembled WGS sequence"/>
</dbReference>
<dbReference type="PANTHER" id="PTHR45778:SF16">
    <property type="entry name" value="INACTIVE PURPLE ACID PHOSPHATASE 1-RELATED"/>
    <property type="match status" value="1"/>
</dbReference>
<accession>A0AAP0WUM6</accession>
<evidence type="ECO:0008006" key="4">
    <source>
        <dbReference type="Google" id="ProtNLM"/>
    </source>
</evidence>
<evidence type="ECO:0000313" key="2">
    <source>
        <dbReference type="EMBL" id="KAK9277270.1"/>
    </source>
</evidence>
<dbReference type="EMBL" id="JBBPBK010000010">
    <property type="protein sequence ID" value="KAK9277270.1"/>
    <property type="molecule type" value="Genomic_DNA"/>
</dbReference>
<sequence length="170" mass="19460">MGSSRGEQIHSPAGTVTFDRNSMCGAPARTVGWRDPGFIHTSFLKELWPNRVYTYKLGHRLFNGTCIWSQKYQFRSSPYPGQNSLQRVVIFGDMGKDEADGSNEYHNFQRGSLNTTKQLIQDLKNIDIIFHIGDICYANGYLSQWDQFTSQIEPIASTMPYMIARFVVIY</sequence>
<protein>
    <recommendedName>
        <fullName evidence="4">Purple acid phosphatase</fullName>
    </recommendedName>
</protein>
<evidence type="ECO:0000313" key="3">
    <source>
        <dbReference type="Proteomes" id="UP001415857"/>
    </source>
</evidence>
<keyword evidence="3" id="KW-1185">Reference proteome</keyword>
<reference evidence="2 3" key="1">
    <citation type="journal article" date="2024" name="Plant J.">
        <title>Genome sequences and population genomics reveal climatic adaptation and genomic divergence between two closely related sweetgum species.</title>
        <authorList>
            <person name="Xu W.Q."/>
            <person name="Ren C.Q."/>
            <person name="Zhang X.Y."/>
            <person name="Comes H.P."/>
            <person name="Liu X.H."/>
            <person name="Li Y.G."/>
            <person name="Kettle C.J."/>
            <person name="Jalonen R."/>
            <person name="Gaisberger H."/>
            <person name="Ma Y.Z."/>
            <person name="Qiu Y.X."/>
        </authorList>
    </citation>
    <scope>NUCLEOTIDE SEQUENCE [LARGE SCALE GENOMIC DNA]</scope>
    <source>
        <strain evidence="2">Hangzhou</strain>
    </source>
</reference>
<name>A0AAP0WUM6_LIQFO</name>
<proteinExistence type="predicted"/>